<evidence type="ECO:0000256" key="1">
    <source>
        <dbReference type="PROSITE-ProRule" id="PRU00325"/>
    </source>
</evidence>
<evidence type="ECO:0000313" key="3">
    <source>
        <dbReference type="EMBL" id="AUW93647.1"/>
    </source>
</evidence>
<keyword evidence="1" id="KW-0479">Metal-binding</keyword>
<proteinExistence type="predicted"/>
<organism evidence="3 4">
    <name type="scientific">Sulfobacillus thermotolerans</name>
    <dbReference type="NCBI Taxonomy" id="338644"/>
    <lineage>
        <taxon>Bacteria</taxon>
        <taxon>Bacillati</taxon>
        <taxon>Bacillota</taxon>
        <taxon>Clostridia</taxon>
        <taxon>Eubacteriales</taxon>
        <taxon>Clostridiales Family XVII. Incertae Sedis</taxon>
        <taxon>Sulfobacillus</taxon>
    </lineage>
</organism>
<reference evidence="3 4" key="1">
    <citation type="journal article" date="2019" name="Sci. Rep.">
        <title>Sulfobacillus thermotolerans: new insights into resistance and metabolic capacities of acidophilic chemolithotrophs.</title>
        <authorList>
            <person name="Panyushkina A.E."/>
            <person name="Babenko V.V."/>
            <person name="Nikitina A.S."/>
            <person name="Selezneva O.V."/>
            <person name="Tsaplina I.A."/>
            <person name="Letarova M.A."/>
            <person name="Kostryukova E.S."/>
            <person name="Letarov A.V."/>
        </authorList>
    </citation>
    <scope>NUCLEOTIDE SEQUENCE [LARGE SCALE GENOMIC DNA]</scope>
    <source>
        <strain evidence="3 4">Kr1</strain>
    </source>
</reference>
<keyword evidence="1" id="KW-0862">Zinc</keyword>
<evidence type="ECO:0000313" key="4">
    <source>
        <dbReference type="Proteomes" id="UP000325292"/>
    </source>
</evidence>
<dbReference type="Proteomes" id="UP000325292">
    <property type="component" value="Chromosome"/>
</dbReference>
<protein>
    <recommendedName>
        <fullName evidence="2">SWIM-type domain-containing protein</fullName>
    </recommendedName>
</protein>
<evidence type="ECO:0000259" key="2">
    <source>
        <dbReference type="PROSITE" id="PS50966"/>
    </source>
</evidence>
<keyword evidence="4" id="KW-1185">Reference proteome</keyword>
<accession>A0ABM6RQU0</accession>
<dbReference type="InterPro" id="IPR007527">
    <property type="entry name" value="Znf_SWIM"/>
</dbReference>
<name>A0ABM6RQU0_9FIRM</name>
<feature type="domain" description="SWIM-type" evidence="2">
    <location>
        <begin position="62"/>
        <end position="96"/>
    </location>
</feature>
<dbReference type="EMBL" id="CP019454">
    <property type="protein sequence ID" value="AUW93647.1"/>
    <property type="molecule type" value="Genomic_DNA"/>
</dbReference>
<gene>
    <name evidence="3" type="ORF">BXT84_06580</name>
</gene>
<dbReference type="PROSITE" id="PS50966">
    <property type="entry name" value="ZF_SWIM"/>
    <property type="match status" value="1"/>
</dbReference>
<sequence length="370" mass="42670">MSTLVSLALTNVTREIVDEYLAPFPTKLLRYARDYLYEDRLIRKIAMPERLIAQLRGYNDTYLPHFELSASGPQGGCNCGHSQPCAHFTALLLAFRDHSEQFVFPPYGLYHAVKNIWPLVFEETSLTQFIPDPIPHWMLPQPLVPQASWSPPSLDRVVRQPSLLADVHPSWLTRPDIEETIRHWDTVLMQKAGAVFWIALWAYNPYLPLESVFQVIGSQLPPAQPFILETLWTKRPIALPVERQVLATHRLLTLLGQIPDTPMMWLWNQFPEADPLYLERARLLMNDNQPDKAIRLLESHWPDTKEAQHTVRQALISWLPVPDQLPYRIADCLDTGSVLELEALQTLLSPEAWHDLAQHFNHRWRPSADA</sequence>
<keyword evidence="1" id="KW-0863">Zinc-finger</keyword>